<dbReference type="InterPro" id="IPR020594">
    <property type="entry name" value="Ribosomal_bL9_bac/chp"/>
</dbReference>
<evidence type="ECO:0000313" key="10">
    <source>
        <dbReference type="EMBL" id="RED53562.1"/>
    </source>
</evidence>
<dbReference type="SUPFAM" id="SSF55653">
    <property type="entry name" value="Ribosomal protein L9 C-domain"/>
    <property type="match status" value="1"/>
</dbReference>
<organism evidence="10 11">
    <name type="scientific">Aestuariispira insulae</name>
    <dbReference type="NCBI Taxonomy" id="1461337"/>
    <lineage>
        <taxon>Bacteria</taxon>
        <taxon>Pseudomonadati</taxon>
        <taxon>Pseudomonadota</taxon>
        <taxon>Alphaproteobacteria</taxon>
        <taxon>Rhodospirillales</taxon>
        <taxon>Kiloniellaceae</taxon>
        <taxon>Aestuariispira</taxon>
    </lineage>
</organism>
<comment type="caution">
    <text evidence="10">The sequence shown here is derived from an EMBL/GenBank/DDBJ whole genome shotgun (WGS) entry which is preliminary data.</text>
</comment>
<dbReference type="SUPFAM" id="SSF55658">
    <property type="entry name" value="L9 N-domain-like"/>
    <property type="match status" value="1"/>
</dbReference>
<dbReference type="Proteomes" id="UP000256845">
    <property type="component" value="Unassembled WGS sequence"/>
</dbReference>
<dbReference type="InterPro" id="IPR009027">
    <property type="entry name" value="Ribosomal_bL9/RNase_H1_N"/>
</dbReference>
<sequence length="213" mass="22914">MEIILLQRVEKLGQMGDVVNVKPGFARNFLLPQKMAIRANKDNLARFEAEKAQLEAANLERKSEAQAVAEKMEGLRVVLIRAASEGGQLYGSVTSRDIAAAVTEAGFSVSRNQVLMEKPVKTLGIFDFRVRLHPEVDVTVSINVAQSDEEAQAQADRVARGEPAVLTAAELDAQIAAEVAKEQADAIAVAAAEVEAEEEAEAASEQAEEATEE</sequence>
<dbReference type="InterPro" id="IPR000244">
    <property type="entry name" value="Ribosomal_bL9"/>
</dbReference>
<dbReference type="PANTHER" id="PTHR21368">
    <property type="entry name" value="50S RIBOSOMAL PROTEIN L9"/>
    <property type="match status" value="1"/>
</dbReference>
<evidence type="ECO:0000256" key="5">
    <source>
        <dbReference type="ARBA" id="ARBA00023274"/>
    </source>
</evidence>
<evidence type="ECO:0000259" key="9">
    <source>
        <dbReference type="PROSITE" id="PS00651"/>
    </source>
</evidence>
<dbReference type="HAMAP" id="MF_00503">
    <property type="entry name" value="Ribosomal_bL9"/>
    <property type="match status" value="1"/>
</dbReference>
<dbReference type="EMBL" id="QRDW01000001">
    <property type="protein sequence ID" value="RED53562.1"/>
    <property type="molecule type" value="Genomic_DNA"/>
</dbReference>
<keyword evidence="4 7" id="KW-0689">Ribosomal protein</keyword>
<keyword evidence="11" id="KW-1185">Reference proteome</keyword>
<evidence type="ECO:0000256" key="7">
    <source>
        <dbReference type="HAMAP-Rule" id="MF_00503"/>
    </source>
</evidence>
<evidence type="ECO:0000256" key="6">
    <source>
        <dbReference type="ARBA" id="ARBA00035292"/>
    </source>
</evidence>
<dbReference type="RefSeq" id="WP_115934689.1">
    <property type="nucleotide sequence ID" value="NZ_QRDW01000001.1"/>
</dbReference>
<evidence type="ECO:0000256" key="3">
    <source>
        <dbReference type="ARBA" id="ARBA00022884"/>
    </source>
</evidence>
<evidence type="ECO:0000256" key="4">
    <source>
        <dbReference type="ARBA" id="ARBA00022980"/>
    </source>
</evidence>
<dbReference type="NCBIfam" id="TIGR00158">
    <property type="entry name" value="L9"/>
    <property type="match status" value="1"/>
</dbReference>
<dbReference type="Pfam" id="PF03948">
    <property type="entry name" value="Ribosomal_L9_C"/>
    <property type="match status" value="1"/>
</dbReference>
<dbReference type="InterPro" id="IPR036791">
    <property type="entry name" value="Ribosomal_bL9_C_sf"/>
</dbReference>
<dbReference type="AlphaFoldDB" id="A0A3D9HVP2"/>
<dbReference type="Gene3D" id="3.40.5.10">
    <property type="entry name" value="Ribosomal protein L9, N-terminal domain"/>
    <property type="match status" value="1"/>
</dbReference>
<evidence type="ECO:0000256" key="8">
    <source>
        <dbReference type="SAM" id="Coils"/>
    </source>
</evidence>
<name>A0A3D9HVP2_9PROT</name>
<dbReference type="OrthoDB" id="9788336at2"/>
<dbReference type="GO" id="GO:0006412">
    <property type="term" value="P:translation"/>
    <property type="evidence" value="ECO:0007669"/>
    <property type="project" value="UniProtKB-UniRule"/>
</dbReference>
<dbReference type="InterPro" id="IPR020070">
    <property type="entry name" value="Ribosomal_bL9_N"/>
</dbReference>
<evidence type="ECO:0000256" key="2">
    <source>
        <dbReference type="ARBA" id="ARBA00022730"/>
    </source>
</evidence>
<proteinExistence type="inferred from homology"/>
<dbReference type="GO" id="GO:0005840">
    <property type="term" value="C:ribosome"/>
    <property type="evidence" value="ECO:0007669"/>
    <property type="project" value="UniProtKB-KW"/>
</dbReference>
<protein>
    <recommendedName>
        <fullName evidence="6 7">Large ribosomal subunit protein bL9</fullName>
    </recommendedName>
</protein>
<accession>A0A3D9HVP2</accession>
<dbReference type="InterPro" id="IPR036935">
    <property type="entry name" value="Ribosomal_bL9_N_sf"/>
</dbReference>
<gene>
    <name evidence="7" type="primary">rplI</name>
    <name evidence="10" type="ORF">DFP90_101353</name>
</gene>
<dbReference type="InterPro" id="IPR020069">
    <property type="entry name" value="Ribosomal_bL9_C"/>
</dbReference>
<dbReference type="GO" id="GO:1990904">
    <property type="term" value="C:ribonucleoprotein complex"/>
    <property type="evidence" value="ECO:0007669"/>
    <property type="project" value="UniProtKB-KW"/>
</dbReference>
<keyword evidence="5 7" id="KW-0687">Ribonucleoprotein</keyword>
<dbReference type="PROSITE" id="PS00651">
    <property type="entry name" value="RIBOSOMAL_L9"/>
    <property type="match status" value="1"/>
</dbReference>
<dbReference type="Gene3D" id="3.10.430.100">
    <property type="entry name" value="Ribosomal protein L9, C-terminal domain"/>
    <property type="match status" value="1"/>
</dbReference>
<comment type="similarity">
    <text evidence="1 7">Belongs to the bacterial ribosomal protein bL9 family.</text>
</comment>
<evidence type="ECO:0000256" key="1">
    <source>
        <dbReference type="ARBA" id="ARBA00010605"/>
    </source>
</evidence>
<reference evidence="10 11" key="1">
    <citation type="submission" date="2018-07" db="EMBL/GenBank/DDBJ databases">
        <title>Genomic Encyclopedia of Type Strains, Phase III (KMG-III): the genomes of soil and plant-associated and newly described type strains.</title>
        <authorList>
            <person name="Whitman W."/>
        </authorList>
    </citation>
    <scope>NUCLEOTIDE SEQUENCE [LARGE SCALE GENOMIC DNA]</scope>
    <source>
        <strain evidence="10 11">CECT 8488</strain>
    </source>
</reference>
<keyword evidence="2 7" id="KW-0699">rRNA-binding</keyword>
<dbReference type="GO" id="GO:0019843">
    <property type="term" value="F:rRNA binding"/>
    <property type="evidence" value="ECO:0007669"/>
    <property type="project" value="UniProtKB-UniRule"/>
</dbReference>
<dbReference type="Pfam" id="PF01281">
    <property type="entry name" value="Ribosomal_L9_N"/>
    <property type="match status" value="1"/>
</dbReference>
<dbReference type="GO" id="GO:0003735">
    <property type="term" value="F:structural constituent of ribosome"/>
    <property type="evidence" value="ECO:0007669"/>
    <property type="project" value="InterPro"/>
</dbReference>
<comment type="function">
    <text evidence="7">Binds to the 23S rRNA.</text>
</comment>
<keyword evidence="3 7" id="KW-0694">RNA-binding</keyword>
<evidence type="ECO:0000313" key="11">
    <source>
        <dbReference type="Proteomes" id="UP000256845"/>
    </source>
</evidence>
<feature type="coiled-coil region" evidence="8">
    <location>
        <begin position="37"/>
        <end position="69"/>
    </location>
</feature>
<feature type="domain" description="Ribosomal protein L9" evidence="9">
    <location>
        <begin position="13"/>
        <end position="40"/>
    </location>
</feature>
<keyword evidence="8" id="KW-0175">Coiled coil</keyword>